<dbReference type="SUPFAM" id="SSF52540">
    <property type="entry name" value="P-loop containing nucleoside triphosphate hydrolases"/>
    <property type="match status" value="1"/>
</dbReference>
<accession>A0A2W5KT29</accession>
<name>A0A2W5KT29_ANCNO</name>
<dbReference type="EMBL" id="QFPN01000001">
    <property type="protein sequence ID" value="PZQ19124.1"/>
    <property type="molecule type" value="Genomic_DNA"/>
</dbReference>
<evidence type="ECO:0008006" key="3">
    <source>
        <dbReference type="Google" id="ProtNLM"/>
    </source>
</evidence>
<evidence type="ECO:0000313" key="2">
    <source>
        <dbReference type="Proteomes" id="UP000249577"/>
    </source>
</evidence>
<gene>
    <name evidence="1" type="ORF">DI565_01685</name>
</gene>
<protein>
    <recommendedName>
        <fullName evidence="3">Sulfotransferase family protein</fullName>
    </recommendedName>
</protein>
<organism evidence="1 2">
    <name type="scientific">Ancylobacter novellus</name>
    <name type="common">Thiobacillus novellus</name>
    <dbReference type="NCBI Taxonomy" id="921"/>
    <lineage>
        <taxon>Bacteria</taxon>
        <taxon>Pseudomonadati</taxon>
        <taxon>Pseudomonadota</taxon>
        <taxon>Alphaproteobacteria</taxon>
        <taxon>Hyphomicrobiales</taxon>
        <taxon>Xanthobacteraceae</taxon>
        <taxon>Ancylobacter</taxon>
    </lineage>
</organism>
<dbReference type="AlphaFoldDB" id="A0A2W5KT29"/>
<evidence type="ECO:0000313" key="1">
    <source>
        <dbReference type="EMBL" id="PZQ19124.1"/>
    </source>
</evidence>
<dbReference type="Proteomes" id="UP000249577">
    <property type="component" value="Unassembled WGS sequence"/>
</dbReference>
<sequence length="371" mass="42016">MAVTKPATRTCYLHIGTPKAGSTTIQGFLHVYRDALQATGLDLPTFEQEDIFAGGVRISKSLEREKNPSVPKSQAWKWLDGHLAETDGDLCISREAFLAIFTEKKNITFVRRFFAERGVRLKMIAYVRDTAGFYNANYTQQAKRFLTELDFDGWAEKMMGSPLLIHRNARLFRNVLAQEEVEVVVRPLQNLGPKGLIGDFCEQIGRPDFDWSGFDEKPFRNETPGARTMAAALVVARKLREGVEAGKLADLGLYRELGRQFRELTATRGWAEKPFYGPTPEMAKRIEDRFAKSNERLAQRVWGSSWLENVRPSTKERCVYDIEAAPPAERAEIEDVTNEFIDGLIKNVDERRAVLNAPGIRKPGRISAEFP</sequence>
<reference evidence="1 2" key="1">
    <citation type="submission" date="2017-08" db="EMBL/GenBank/DDBJ databases">
        <title>Infants hospitalized years apart are colonized by the same room-sourced microbial strains.</title>
        <authorList>
            <person name="Brooks B."/>
            <person name="Olm M.R."/>
            <person name="Firek B.A."/>
            <person name="Baker R."/>
            <person name="Thomas B.C."/>
            <person name="Morowitz M.J."/>
            <person name="Banfield J.F."/>
        </authorList>
    </citation>
    <scope>NUCLEOTIDE SEQUENCE [LARGE SCALE GENOMIC DNA]</scope>
    <source>
        <strain evidence="1">S2_005_003_R2_43</strain>
    </source>
</reference>
<dbReference type="InterPro" id="IPR027417">
    <property type="entry name" value="P-loop_NTPase"/>
</dbReference>
<comment type="caution">
    <text evidence="1">The sequence shown here is derived from an EMBL/GenBank/DDBJ whole genome shotgun (WGS) entry which is preliminary data.</text>
</comment>
<proteinExistence type="predicted"/>